<dbReference type="AlphaFoldDB" id="A0AAV4UV46"/>
<protein>
    <submittedName>
        <fullName evidence="1">Uncharacterized protein</fullName>
    </submittedName>
</protein>
<evidence type="ECO:0000313" key="2">
    <source>
        <dbReference type="Proteomes" id="UP001054945"/>
    </source>
</evidence>
<keyword evidence="2" id="KW-1185">Reference proteome</keyword>
<dbReference type="EMBL" id="BPLR01013447">
    <property type="protein sequence ID" value="GIY61279.1"/>
    <property type="molecule type" value="Genomic_DNA"/>
</dbReference>
<accession>A0AAV4UV46</accession>
<name>A0AAV4UV46_CAEEX</name>
<gene>
    <name evidence="1" type="ORF">CEXT_522041</name>
</gene>
<proteinExistence type="predicted"/>
<evidence type="ECO:0000313" key="1">
    <source>
        <dbReference type="EMBL" id="GIY61279.1"/>
    </source>
</evidence>
<sequence>MILLPAGSTMCTIFYTQDGVIEDSEGHKVKAISVRNIKEVSGYANYTCPGKGHPEVWPFLYFSICCFWHPCPLYAVCNKVYVPDVADYEPRNDNPGLDAMPGEPIGNSYYPNIVIHERW</sequence>
<comment type="caution">
    <text evidence="1">The sequence shown here is derived from an EMBL/GenBank/DDBJ whole genome shotgun (WGS) entry which is preliminary data.</text>
</comment>
<dbReference type="Proteomes" id="UP001054945">
    <property type="component" value="Unassembled WGS sequence"/>
</dbReference>
<organism evidence="1 2">
    <name type="scientific">Caerostris extrusa</name>
    <name type="common">Bark spider</name>
    <name type="synonym">Caerostris bankana</name>
    <dbReference type="NCBI Taxonomy" id="172846"/>
    <lineage>
        <taxon>Eukaryota</taxon>
        <taxon>Metazoa</taxon>
        <taxon>Ecdysozoa</taxon>
        <taxon>Arthropoda</taxon>
        <taxon>Chelicerata</taxon>
        <taxon>Arachnida</taxon>
        <taxon>Araneae</taxon>
        <taxon>Araneomorphae</taxon>
        <taxon>Entelegynae</taxon>
        <taxon>Araneoidea</taxon>
        <taxon>Araneidae</taxon>
        <taxon>Caerostris</taxon>
    </lineage>
</organism>
<reference evidence="1 2" key="1">
    <citation type="submission" date="2021-06" db="EMBL/GenBank/DDBJ databases">
        <title>Caerostris extrusa draft genome.</title>
        <authorList>
            <person name="Kono N."/>
            <person name="Arakawa K."/>
        </authorList>
    </citation>
    <scope>NUCLEOTIDE SEQUENCE [LARGE SCALE GENOMIC DNA]</scope>
</reference>